<accession>A0ABR4BWP0</accession>
<protein>
    <recommendedName>
        <fullName evidence="4">AB hydrolase-1 domain-containing protein</fullName>
    </recommendedName>
</protein>
<keyword evidence="1" id="KW-0442">Lipid degradation</keyword>
<evidence type="ECO:0000256" key="3">
    <source>
        <dbReference type="SAM" id="MobiDB-lite"/>
    </source>
</evidence>
<evidence type="ECO:0000256" key="1">
    <source>
        <dbReference type="ARBA" id="ARBA00022963"/>
    </source>
</evidence>
<evidence type="ECO:0000313" key="5">
    <source>
        <dbReference type="EMBL" id="KAL2062069.1"/>
    </source>
</evidence>
<feature type="compositionally biased region" description="Polar residues" evidence="3">
    <location>
        <begin position="499"/>
        <end position="511"/>
    </location>
</feature>
<dbReference type="EMBL" id="JAZHXI010000017">
    <property type="protein sequence ID" value="KAL2062069.1"/>
    <property type="molecule type" value="Genomic_DNA"/>
</dbReference>
<evidence type="ECO:0000256" key="2">
    <source>
        <dbReference type="ARBA" id="ARBA00023098"/>
    </source>
</evidence>
<organism evidence="5 6">
    <name type="scientific">Oculimacula yallundae</name>
    <dbReference type="NCBI Taxonomy" id="86028"/>
    <lineage>
        <taxon>Eukaryota</taxon>
        <taxon>Fungi</taxon>
        <taxon>Dikarya</taxon>
        <taxon>Ascomycota</taxon>
        <taxon>Pezizomycotina</taxon>
        <taxon>Leotiomycetes</taxon>
        <taxon>Helotiales</taxon>
        <taxon>Ploettnerulaceae</taxon>
        <taxon>Oculimacula</taxon>
    </lineage>
</organism>
<name>A0ABR4BWP0_9HELO</name>
<evidence type="ECO:0000259" key="4">
    <source>
        <dbReference type="Pfam" id="PF00561"/>
    </source>
</evidence>
<keyword evidence="2" id="KW-0443">Lipid metabolism</keyword>
<dbReference type="Pfam" id="PF00561">
    <property type="entry name" value="Abhydrolase_1"/>
    <property type="match status" value="1"/>
</dbReference>
<dbReference type="InterPro" id="IPR029058">
    <property type="entry name" value="AB_hydrolase_fold"/>
</dbReference>
<evidence type="ECO:0000313" key="6">
    <source>
        <dbReference type="Proteomes" id="UP001595075"/>
    </source>
</evidence>
<feature type="region of interest" description="Disordered" evidence="3">
    <location>
        <begin position="626"/>
        <end position="653"/>
    </location>
</feature>
<dbReference type="SUPFAM" id="SSF53474">
    <property type="entry name" value="alpha/beta-Hydrolases"/>
    <property type="match status" value="1"/>
</dbReference>
<dbReference type="PANTHER" id="PTHR11005">
    <property type="entry name" value="LYSOSOMAL ACID LIPASE-RELATED"/>
    <property type="match status" value="1"/>
</dbReference>
<comment type="caution">
    <text evidence="5">The sequence shown here is derived from an EMBL/GenBank/DDBJ whole genome shotgun (WGS) entry which is preliminary data.</text>
</comment>
<feature type="domain" description="AB hydrolase-1" evidence="4">
    <location>
        <begin position="133"/>
        <end position="428"/>
    </location>
</feature>
<dbReference type="InterPro" id="IPR000073">
    <property type="entry name" value="AB_hydrolase_1"/>
</dbReference>
<keyword evidence="6" id="KW-1185">Reference proteome</keyword>
<reference evidence="5 6" key="1">
    <citation type="journal article" date="2024" name="Commun. Biol.">
        <title>Comparative genomic analysis of thermophilic fungi reveals convergent evolutionary adaptations and gene losses.</title>
        <authorList>
            <person name="Steindorff A.S."/>
            <person name="Aguilar-Pontes M.V."/>
            <person name="Robinson A.J."/>
            <person name="Andreopoulos B."/>
            <person name="LaButti K."/>
            <person name="Kuo A."/>
            <person name="Mondo S."/>
            <person name="Riley R."/>
            <person name="Otillar R."/>
            <person name="Haridas S."/>
            <person name="Lipzen A."/>
            <person name="Grimwood J."/>
            <person name="Schmutz J."/>
            <person name="Clum A."/>
            <person name="Reid I.D."/>
            <person name="Moisan M.C."/>
            <person name="Butler G."/>
            <person name="Nguyen T.T.M."/>
            <person name="Dewar K."/>
            <person name="Conant G."/>
            <person name="Drula E."/>
            <person name="Henrissat B."/>
            <person name="Hansel C."/>
            <person name="Singer S."/>
            <person name="Hutchinson M.I."/>
            <person name="de Vries R.P."/>
            <person name="Natvig D.O."/>
            <person name="Powell A.J."/>
            <person name="Tsang A."/>
            <person name="Grigoriev I.V."/>
        </authorList>
    </citation>
    <scope>NUCLEOTIDE SEQUENCE [LARGE SCALE GENOMIC DNA]</scope>
    <source>
        <strain evidence="5 6">CBS 494.80</strain>
    </source>
</reference>
<feature type="region of interest" description="Disordered" evidence="3">
    <location>
        <begin position="479"/>
        <end position="609"/>
    </location>
</feature>
<dbReference type="Gene3D" id="3.40.50.1820">
    <property type="entry name" value="alpha/beta hydrolase"/>
    <property type="match status" value="1"/>
</dbReference>
<feature type="compositionally biased region" description="Polar residues" evidence="3">
    <location>
        <begin position="479"/>
        <end position="491"/>
    </location>
</feature>
<proteinExistence type="predicted"/>
<dbReference type="Proteomes" id="UP001595075">
    <property type="component" value="Unassembled WGS sequence"/>
</dbReference>
<feature type="compositionally biased region" description="Basic and acidic residues" evidence="3">
    <location>
        <begin position="571"/>
        <end position="581"/>
    </location>
</feature>
<sequence>MAPIPFLGRLNIAEYIALVGSFFLVGLEAIIRILTLALPSTIITLCYRASRRLFNRFTSPAAKKSESKQSDISTKLRNASDFVDLCAAFGYTAEEHIVQTGDGYLLGLHRLAYRKGEEDQKVNYGQKSIRKGVVYMHHGLLMNSEVWVCLTDEERCLPFKLVEKGYDVWLGNNRGNKYSKKSVHHSPTDIPFWDFSMDEFAFHDIPDSIAYILETTSAPSLSYIGFSQGTAQAFATLAVHPRLNDQVNVFIALAPAMSPAGLSNGIVDALVKASPQVLFLLFGRRSILSSATMWQSILYPPIFVRLIDMGLSFLFGWHARNISTSQKLAAYPHLYSFTSTKSVVHWFQIIRTKSFQMYDDDVQPVVSLSTVSKYTKVAKFPTRNIKTPIVLLYGGSDSLVDINVMKRELPSHTVAIEVPHYEHLDFLWAREVDTLVFPHVFDALESFCDAEHSKEEYERYRSARHASIAATRRLALPSNYLTGSGEDSPSTYADIAGTFPSSESDALVTTQKSHENGNGAGPLLPSPNMRKRARIQSSHDDDSESGTPPASRKNQHIKTISLEDGALDGNTSEKEPEKDNHSPAGKVRKRSNSIGSNISFAENGKGPGIRGITLGVGKAVAAVSKGDAAGGLVTSSDEGSPGLKGRGKGKRGR</sequence>
<gene>
    <name evidence="5" type="ORF">VTL71DRAFT_6335</name>
</gene>